<dbReference type="AlphaFoldDB" id="A0AAV6VKI0"/>
<accession>A0AAV6VKI0</accession>
<proteinExistence type="predicted"/>
<gene>
    <name evidence="5" type="ORF">JTE90_007914</name>
</gene>
<dbReference type="InterPro" id="IPR008139">
    <property type="entry name" value="SaposinB_dom"/>
</dbReference>
<evidence type="ECO:0000259" key="4">
    <source>
        <dbReference type="PROSITE" id="PS50015"/>
    </source>
</evidence>
<comment type="caution">
    <text evidence="5">The sequence shown here is derived from an EMBL/GenBank/DDBJ whole genome shotgun (WGS) entry which is preliminary data.</text>
</comment>
<evidence type="ECO:0000256" key="3">
    <source>
        <dbReference type="SAM" id="SignalP"/>
    </source>
</evidence>
<evidence type="ECO:0000256" key="2">
    <source>
        <dbReference type="SAM" id="MobiDB-lite"/>
    </source>
</evidence>
<feature type="chain" id="PRO_5044000662" description="Saposin B-type domain-containing protein" evidence="3">
    <location>
        <begin position="22"/>
        <end position="190"/>
    </location>
</feature>
<evidence type="ECO:0000256" key="1">
    <source>
        <dbReference type="ARBA" id="ARBA00023157"/>
    </source>
</evidence>
<dbReference type="SUPFAM" id="SSF47862">
    <property type="entry name" value="Saposin"/>
    <property type="match status" value="1"/>
</dbReference>
<dbReference type="Proteomes" id="UP000827092">
    <property type="component" value="Unassembled WGS sequence"/>
</dbReference>
<keyword evidence="3" id="KW-0732">Signal</keyword>
<feature type="signal peptide" evidence="3">
    <location>
        <begin position="1"/>
        <end position="21"/>
    </location>
</feature>
<organism evidence="5 6">
    <name type="scientific">Oedothorax gibbosus</name>
    <dbReference type="NCBI Taxonomy" id="931172"/>
    <lineage>
        <taxon>Eukaryota</taxon>
        <taxon>Metazoa</taxon>
        <taxon>Ecdysozoa</taxon>
        <taxon>Arthropoda</taxon>
        <taxon>Chelicerata</taxon>
        <taxon>Arachnida</taxon>
        <taxon>Araneae</taxon>
        <taxon>Araneomorphae</taxon>
        <taxon>Entelegynae</taxon>
        <taxon>Araneoidea</taxon>
        <taxon>Linyphiidae</taxon>
        <taxon>Erigoninae</taxon>
        <taxon>Oedothorax</taxon>
    </lineage>
</organism>
<evidence type="ECO:0000313" key="6">
    <source>
        <dbReference type="Proteomes" id="UP000827092"/>
    </source>
</evidence>
<evidence type="ECO:0000313" key="5">
    <source>
        <dbReference type="EMBL" id="KAG8196186.1"/>
    </source>
</evidence>
<dbReference type="PROSITE" id="PS50015">
    <property type="entry name" value="SAP_B"/>
    <property type="match status" value="1"/>
</dbReference>
<dbReference type="Gene3D" id="1.10.225.10">
    <property type="entry name" value="Saposin-like"/>
    <property type="match status" value="1"/>
</dbReference>
<keyword evidence="6" id="KW-1185">Reference proteome</keyword>
<sequence length="190" mass="21642">MRTLIILVLCVLLVNFNLSWAAEPAKIGQPLLCHGCVAVIKELHKVLKDSSGRKKTVNQSLTRLCEINNFVSYTFSPPKMIKACNFIVETYKSELTENLIEYYKKFRTAENLKLQEKFCEHVINACEGTRRPTKESEMKPHGFSMDDANEKLQKAAEKGFTHVESEVGEQPLQIETPENSQTTPMPHEEL</sequence>
<protein>
    <recommendedName>
        <fullName evidence="4">Saposin B-type domain-containing protein</fullName>
    </recommendedName>
</protein>
<feature type="region of interest" description="Disordered" evidence="2">
    <location>
        <begin position="161"/>
        <end position="190"/>
    </location>
</feature>
<dbReference type="InterPro" id="IPR011001">
    <property type="entry name" value="Saposin-like"/>
</dbReference>
<reference evidence="5 6" key="1">
    <citation type="journal article" date="2022" name="Nat. Ecol. Evol.">
        <title>A masculinizing supergene underlies an exaggerated male reproductive morph in a spider.</title>
        <authorList>
            <person name="Hendrickx F."/>
            <person name="De Corte Z."/>
            <person name="Sonet G."/>
            <person name="Van Belleghem S.M."/>
            <person name="Kostlbacher S."/>
            <person name="Vangestel C."/>
        </authorList>
    </citation>
    <scope>NUCLEOTIDE SEQUENCE [LARGE SCALE GENOMIC DNA]</scope>
    <source>
        <strain evidence="5">W744_W776</strain>
    </source>
</reference>
<feature type="domain" description="Saposin B-type" evidence="4">
    <location>
        <begin position="29"/>
        <end position="130"/>
    </location>
</feature>
<dbReference type="EMBL" id="JAFNEN010000074">
    <property type="protein sequence ID" value="KAG8196186.1"/>
    <property type="molecule type" value="Genomic_DNA"/>
</dbReference>
<name>A0AAV6VKI0_9ARAC</name>
<keyword evidence="1" id="KW-1015">Disulfide bond</keyword>